<dbReference type="EMBL" id="WJEC01001140">
    <property type="protein sequence ID" value="KAF7479569.1"/>
    <property type="molecule type" value="Genomic_DNA"/>
</dbReference>
<dbReference type="Proteomes" id="UP000662637">
    <property type="component" value="Unassembled WGS sequence"/>
</dbReference>
<name>A0A834QKC4_MARMO</name>
<dbReference type="GO" id="GO:0030150">
    <property type="term" value="P:protein import into mitochondrial matrix"/>
    <property type="evidence" value="ECO:0007669"/>
    <property type="project" value="TreeGrafter"/>
</dbReference>
<dbReference type="GO" id="GO:0006605">
    <property type="term" value="P:protein targeting"/>
    <property type="evidence" value="ECO:0007669"/>
    <property type="project" value="InterPro"/>
</dbReference>
<sequence>MRCVRSFLGLLGALAAGGAVAFLCYCVYFDRKRRGDPEFKRRLRDSECAGGRGAAGGAERPRGGRRAGRGELGLGPRGPTPASHTPAARAALCSQREEPSGRGPWSPARR</sequence>
<accession>A0A834QKC4</accession>
<gene>
    <name evidence="2" type="ORF">GHT09_009213</name>
</gene>
<dbReference type="GO" id="GO:0016031">
    <property type="term" value="P:tRNA import into mitochondrion"/>
    <property type="evidence" value="ECO:0007669"/>
    <property type="project" value="TreeGrafter"/>
</dbReference>
<dbReference type="Pfam" id="PF02064">
    <property type="entry name" value="MAS20"/>
    <property type="match status" value="1"/>
</dbReference>
<feature type="region of interest" description="Disordered" evidence="1">
    <location>
        <begin position="42"/>
        <end position="110"/>
    </location>
</feature>
<dbReference type="GO" id="GO:0006886">
    <property type="term" value="P:intracellular protein transport"/>
    <property type="evidence" value="ECO:0007669"/>
    <property type="project" value="InterPro"/>
</dbReference>
<dbReference type="GO" id="GO:0005742">
    <property type="term" value="C:mitochondrial outer membrane translocase complex"/>
    <property type="evidence" value="ECO:0007669"/>
    <property type="project" value="InterPro"/>
</dbReference>
<protein>
    <recommendedName>
        <fullName evidence="4">TOMM20-like protein 1</fullName>
    </recommendedName>
</protein>
<evidence type="ECO:0000313" key="2">
    <source>
        <dbReference type="EMBL" id="KAF7479569.1"/>
    </source>
</evidence>
<reference evidence="2" key="1">
    <citation type="submission" date="2020-08" db="EMBL/GenBank/DDBJ databases">
        <authorList>
            <person name="Shumante A."/>
            <person name="Zimin A.V."/>
            <person name="Puiu D."/>
            <person name="Salzberg S.L."/>
        </authorList>
    </citation>
    <scope>NUCLEOTIDE SEQUENCE</scope>
    <source>
        <strain evidence="2">WC2-LM</strain>
        <tissue evidence="2">Liver</tissue>
    </source>
</reference>
<dbReference type="AlphaFoldDB" id="A0A834QKC4"/>
<evidence type="ECO:0008006" key="4">
    <source>
        <dbReference type="Google" id="ProtNLM"/>
    </source>
</evidence>
<organism evidence="2 3">
    <name type="scientific">Marmota monax</name>
    <name type="common">Woodchuck</name>
    <dbReference type="NCBI Taxonomy" id="9995"/>
    <lineage>
        <taxon>Eukaryota</taxon>
        <taxon>Metazoa</taxon>
        <taxon>Chordata</taxon>
        <taxon>Craniata</taxon>
        <taxon>Vertebrata</taxon>
        <taxon>Euteleostomi</taxon>
        <taxon>Mammalia</taxon>
        <taxon>Eutheria</taxon>
        <taxon>Euarchontoglires</taxon>
        <taxon>Glires</taxon>
        <taxon>Rodentia</taxon>
        <taxon>Sciuromorpha</taxon>
        <taxon>Sciuridae</taxon>
        <taxon>Xerinae</taxon>
        <taxon>Marmotini</taxon>
        <taxon>Marmota</taxon>
    </lineage>
</organism>
<comment type="caution">
    <text evidence="2">The sequence shown here is derived from an EMBL/GenBank/DDBJ whole genome shotgun (WGS) entry which is preliminary data.</text>
</comment>
<proteinExistence type="predicted"/>
<dbReference type="PANTHER" id="PTHR12430">
    <property type="entry name" value="MITOCHONDRIAL IMPORT RECEPTOR SUBUNIT TOM20"/>
    <property type="match status" value="1"/>
</dbReference>
<dbReference type="PANTHER" id="PTHR12430:SF1">
    <property type="entry name" value="TOMM20-LIKE PROTEIN 1"/>
    <property type="match status" value="1"/>
</dbReference>
<dbReference type="GO" id="GO:0030943">
    <property type="term" value="F:mitochondrion targeting sequence binding"/>
    <property type="evidence" value="ECO:0007669"/>
    <property type="project" value="TreeGrafter"/>
</dbReference>
<dbReference type="InterPro" id="IPR002056">
    <property type="entry name" value="MAS20"/>
</dbReference>
<dbReference type="GO" id="GO:0008320">
    <property type="term" value="F:protein transmembrane transporter activity"/>
    <property type="evidence" value="ECO:0007669"/>
    <property type="project" value="TreeGrafter"/>
</dbReference>
<evidence type="ECO:0000256" key="1">
    <source>
        <dbReference type="SAM" id="MobiDB-lite"/>
    </source>
</evidence>
<evidence type="ECO:0000313" key="3">
    <source>
        <dbReference type="Proteomes" id="UP000662637"/>
    </source>
</evidence>